<dbReference type="HAMAP" id="MF_01543">
    <property type="entry name" value="FTHFS"/>
    <property type="match status" value="1"/>
</dbReference>
<organism evidence="9 10">
    <name type="scientific">Peptoniphilus lacrimalis</name>
    <dbReference type="NCBI Taxonomy" id="33031"/>
    <lineage>
        <taxon>Bacteria</taxon>
        <taxon>Bacillati</taxon>
        <taxon>Bacillota</taxon>
        <taxon>Tissierellia</taxon>
        <taxon>Tissierellales</taxon>
        <taxon>Peptoniphilaceae</taxon>
        <taxon>Peptoniphilus</taxon>
    </lineage>
</organism>
<name>A0A379C5L7_9FIRM</name>
<evidence type="ECO:0000256" key="7">
    <source>
        <dbReference type="ARBA" id="ARBA00061363"/>
    </source>
</evidence>
<dbReference type="Pfam" id="PF01268">
    <property type="entry name" value="FTHFS"/>
    <property type="match status" value="1"/>
</dbReference>
<evidence type="ECO:0000256" key="5">
    <source>
        <dbReference type="ARBA" id="ARBA00022840"/>
    </source>
</evidence>
<comment type="catalytic activity">
    <reaction evidence="6 8">
        <text>(6S)-5,6,7,8-tetrahydrofolate + formate + ATP = (6R)-10-formyltetrahydrofolate + ADP + phosphate</text>
        <dbReference type="Rhea" id="RHEA:20221"/>
        <dbReference type="ChEBI" id="CHEBI:15740"/>
        <dbReference type="ChEBI" id="CHEBI:30616"/>
        <dbReference type="ChEBI" id="CHEBI:43474"/>
        <dbReference type="ChEBI" id="CHEBI:57453"/>
        <dbReference type="ChEBI" id="CHEBI:195366"/>
        <dbReference type="ChEBI" id="CHEBI:456216"/>
        <dbReference type="EC" id="6.3.4.3"/>
    </reaction>
</comment>
<dbReference type="EC" id="6.3.4.3" evidence="8"/>
<dbReference type="InterPro" id="IPR000559">
    <property type="entry name" value="Formate_THF_ligase"/>
</dbReference>
<dbReference type="Gene3D" id="3.10.410.10">
    <property type="entry name" value="Formyltetrahydrofolate synthetase, domain 3"/>
    <property type="match status" value="1"/>
</dbReference>
<evidence type="ECO:0000313" key="9">
    <source>
        <dbReference type="EMBL" id="SUB57514.1"/>
    </source>
</evidence>
<dbReference type="Gene3D" id="3.40.50.300">
    <property type="entry name" value="P-loop containing nucleotide triphosphate hydrolases"/>
    <property type="match status" value="1"/>
</dbReference>
<keyword evidence="4 8" id="KW-0547">Nucleotide-binding</keyword>
<dbReference type="UniPathway" id="UPA00193"/>
<dbReference type="Gene3D" id="3.30.1510.10">
    <property type="entry name" value="Domain 2, N(10)-formyltetrahydrofolate synthetase"/>
    <property type="match status" value="1"/>
</dbReference>
<dbReference type="InterPro" id="IPR020628">
    <property type="entry name" value="Formate_THF_ligase_CS"/>
</dbReference>
<dbReference type="EMBL" id="UGSZ01000001">
    <property type="protein sequence ID" value="SUB57514.1"/>
    <property type="molecule type" value="Genomic_DNA"/>
</dbReference>
<evidence type="ECO:0000256" key="6">
    <source>
        <dbReference type="ARBA" id="ARBA00049033"/>
    </source>
</evidence>
<gene>
    <name evidence="9" type="primary">fhs1</name>
    <name evidence="8" type="synonym">fhs</name>
    <name evidence="9" type="ORF">NCTC13149_01357</name>
</gene>
<evidence type="ECO:0000256" key="4">
    <source>
        <dbReference type="ARBA" id="ARBA00022741"/>
    </source>
</evidence>
<evidence type="ECO:0000256" key="2">
    <source>
        <dbReference type="ARBA" id="ARBA00022563"/>
    </source>
</evidence>
<protein>
    <recommendedName>
        <fullName evidence="8">Formate--tetrahydrofolate ligase</fullName>
        <ecNumber evidence="8">6.3.4.3</ecNumber>
    </recommendedName>
    <alternativeName>
        <fullName evidence="8">Formyltetrahydrofolate synthetase</fullName>
        <shortName evidence="8">FHS</shortName>
        <shortName evidence="8">FTHFS</shortName>
    </alternativeName>
</protein>
<reference evidence="9 10" key="1">
    <citation type="submission" date="2018-06" db="EMBL/GenBank/DDBJ databases">
        <authorList>
            <consortium name="Pathogen Informatics"/>
            <person name="Doyle S."/>
        </authorList>
    </citation>
    <scope>NUCLEOTIDE SEQUENCE [LARGE SCALE GENOMIC DNA]</scope>
    <source>
        <strain evidence="9 10">NCTC13149</strain>
    </source>
</reference>
<dbReference type="InterPro" id="IPR027417">
    <property type="entry name" value="P-loop_NTPase"/>
</dbReference>
<dbReference type="NCBIfam" id="NF010030">
    <property type="entry name" value="PRK13505.1"/>
    <property type="match status" value="1"/>
</dbReference>
<evidence type="ECO:0000256" key="1">
    <source>
        <dbReference type="ARBA" id="ARBA00004777"/>
    </source>
</evidence>
<accession>A0A379C5L7</accession>
<keyword evidence="5 8" id="KW-0067">ATP-binding</keyword>
<evidence type="ECO:0000256" key="8">
    <source>
        <dbReference type="HAMAP-Rule" id="MF_01543"/>
    </source>
</evidence>
<keyword evidence="3 8" id="KW-0436">Ligase</keyword>
<dbReference type="STRING" id="1122949.GCA_000378725_01095"/>
<sequence length="558" mass="60576">MDYKTDIEIADAAKIEPIEKIGEKIGLKNDDLEHYGKYKAKISWEAINRLNKNEDGKLVLVTAISPTPAGEGKSTVSIGLSQAFNRIGKKSVVALREPSLGPVFGVKGGATGGGYSQVIPMEDINLHFTGDIHAISTANNLVSACIDNHIYQGNALDIDVNNITWNRVVDMNDRSLRNIVNGLGKKTDGVPRQDHFMITVASEIMAVLCLSKDLKDLKEKISKIIVAYTRAGKPVYISDLQIQGAVAMLLKDAIKPNLVQTLENTPAIIHGGPFANIAHGCNSIIATKLAIKTSDYAITEAGFGADLGAEKFLNIKCRIGGFKPDAVVLVATIKALKMHGGVNKNDLKEENVEALEKGFENLKRHAENLKKFGLPVVVAINQFVQDTDAEIAKLQTLCKNLGLEMSLCQVWEKGGQGAEDLAQKLVKIIDEEKSDFKLLYDANDSIENKINKIVREIYGGRGAVFTSAAKKQVKKLVELGLDKLPICIAKTQFSFTDDKKIIGAPEDFDIEIKTVRISNGAGFIVAETSNIMVMPGLPKVPAAQNMDIDNEGKIVGLF</sequence>
<dbReference type="GO" id="GO:0005524">
    <property type="term" value="F:ATP binding"/>
    <property type="evidence" value="ECO:0007669"/>
    <property type="project" value="UniProtKB-UniRule"/>
</dbReference>
<feature type="binding site" evidence="8">
    <location>
        <begin position="67"/>
        <end position="74"/>
    </location>
    <ligand>
        <name>ATP</name>
        <dbReference type="ChEBI" id="CHEBI:30616"/>
    </ligand>
</feature>
<dbReference type="AlphaFoldDB" id="A0A379C5L7"/>
<evidence type="ECO:0000256" key="3">
    <source>
        <dbReference type="ARBA" id="ARBA00022598"/>
    </source>
</evidence>
<dbReference type="GO" id="GO:0004329">
    <property type="term" value="F:formate-tetrahydrofolate ligase activity"/>
    <property type="evidence" value="ECO:0007669"/>
    <property type="project" value="UniProtKB-UniRule"/>
</dbReference>
<comment type="similarity">
    <text evidence="7 8">Belongs to the formate--tetrahydrofolate ligase family.</text>
</comment>
<dbReference type="RefSeq" id="WP_019034847.1">
    <property type="nucleotide sequence ID" value="NZ_UGSZ01000001.1"/>
</dbReference>
<comment type="pathway">
    <text evidence="1 8">One-carbon metabolism; tetrahydrofolate interconversion.</text>
</comment>
<dbReference type="SUPFAM" id="SSF52540">
    <property type="entry name" value="P-loop containing nucleoside triphosphate hydrolases"/>
    <property type="match status" value="1"/>
</dbReference>
<dbReference type="FunFam" id="3.30.1510.10:FF:000001">
    <property type="entry name" value="Formate--tetrahydrofolate ligase"/>
    <property type="match status" value="1"/>
</dbReference>
<proteinExistence type="inferred from homology"/>
<dbReference type="Proteomes" id="UP000255517">
    <property type="component" value="Unassembled WGS sequence"/>
</dbReference>
<dbReference type="OrthoDB" id="9761733at2"/>
<evidence type="ECO:0000313" key="10">
    <source>
        <dbReference type="Proteomes" id="UP000255517"/>
    </source>
</evidence>
<dbReference type="GO" id="GO:0035999">
    <property type="term" value="P:tetrahydrofolate interconversion"/>
    <property type="evidence" value="ECO:0007669"/>
    <property type="project" value="UniProtKB-UniRule"/>
</dbReference>
<dbReference type="CDD" id="cd00477">
    <property type="entry name" value="FTHFS"/>
    <property type="match status" value="1"/>
</dbReference>
<dbReference type="PROSITE" id="PS00721">
    <property type="entry name" value="FTHFS_1"/>
    <property type="match status" value="1"/>
</dbReference>
<keyword evidence="2 8" id="KW-0554">One-carbon metabolism</keyword>